<dbReference type="GO" id="GO:0020037">
    <property type="term" value="F:heme binding"/>
    <property type="evidence" value="ECO:0007669"/>
    <property type="project" value="InterPro"/>
</dbReference>
<evidence type="ECO:0000259" key="7">
    <source>
        <dbReference type="PROSITE" id="PS51007"/>
    </source>
</evidence>
<evidence type="ECO:0000256" key="3">
    <source>
        <dbReference type="ARBA" id="ARBA00022723"/>
    </source>
</evidence>
<dbReference type="GO" id="GO:0006412">
    <property type="term" value="P:translation"/>
    <property type="evidence" value="ECO:0007669"/>
    <property type="project" value="InterPro"/>
</dbReference>
<reference evidence="8 9" key="1">
    <citation type="submission" date="2018-12" db="EMBL/GenBank/DDBJ databases">
        <title>Dyella dinghuensis sp. nov. DHOA06 and Dyella choica sp. nov. 4M-K27, isolated from forest soil.</title>
        <authorList>
            <person name="Qiu L.-H."/>
            <person name="Gao Z.-H."/>
        </authorList>
    </citation>
    <scope>NUCLEOTIDE SEQUENCE [LARGE SCALE GENOMIC DNA]</scope>
    <source>
        <strain evidence="8 9">DHOA06</strain>
    </source>
</reference>
<dbReference type="PANTHER" id="PTHR11961">
    <property type="entry name" value="CYTOCHROME C"/>
    <property type="match status" value="1"/>
</dbReference>
<dbReference type="InterPro" id="IPR018130">
    <property type="entry name" value="Ribosomal_uS2_CS"/>
</dbReference>
<dbReference type="GO" id="GO:0005840">
    <property type="term" value="C:ribosome"/>
    <property type="evidence" value="ECO:0007669"/>
    <property type="project" value="InterPro"/>
</dbReference>
<keyword evidence="3 6" id="KW-0479">Metal-binding</keyword>
<dbReference type="PROSITE" id="PS51007">
    <property type="entry name" value="CYTC"/>
    <property type="match status" value="1"/>
</dbReference>
<dbReference type="OrthoDB" id="9805828at2"/>
<feature type="domain" description="Cytochrome c" evidence="7">
    <location>
        <begin position="38"/>
        <end position="139"/>
    </location>
</feature>
<evidence type="ECO:0000256" key="1">
    <source>
        <dbReference type="ARBA" id="ARBA00022448"/>
    </source>
</evidence>
<dbReference type="PROSITE" id="PS00962">
    <property type="entry name" value="RIBOSOMAL_S2_1"/>
    <property type="match status" value="1"/>
</dbReference>
<evidence type="ECO:0000256" key="5">
    <source>
        <dbReference type="ARBA" id="ARBA00023004"/>
    </source>
</evidence>
<accession>A0A432LT97</accession>
<sequence>MYRSRHVRKSSNASFLRCLVAAGVYIGGITISPFVCAGDPGAGADVFKQECAECHSPKEGKNKKGPSLFGIVGRNSGSIADYHYSDALQQDHWVWTIDKLHSYLSQPAKKTNPGTKMKYDGLNDPKQLDDLIAYLSTLH</sequence>
<dbReference type="AlphaFoldDB" id="A0A432LT97"/>
<evidence type="ECO:0000256" key="6">
    <source>
        <dbReference type="PROSITE-ProRule" id="PRU00433"/>
    </source>
</evidence>
<name>A0A432LT97_9GAMM</name>
<keyword evidence="1" id="KW-0813">Transport</keyword>
<keyword evidence="2 6" id="KW-0349">Heme</keyword>
<dbReference type="GO" id="GO:0003735">
    <property type="term" value="F:structural constituent of ribosome"/>
    <property type="evidence" value="ECO:0007669"/>
    <property type="project" value="InterPro"/>
</dbReference>
<keyword evidence="5 6" id="KW-0408">Iron</keyword>
<dbReference type="SUPFAM" id="SSF46626">
    <property type="entry name" value="Cytochrome c"/>
    <property type="match status" value="1"/>
</dbReference>
<protein>
    <submittedName>
        <fullName evidence="8">C-type cytochrome</fullName>
    </submittedName>
</protein>
<organism evidence="8 9">
    <name type="scientific">Dyella dinghuensis</name>
    <dbReference type="NCBI Taxonomy" id="1920169"/>
    <lineage>
        <taxon>Bacteria</taxon>
        <taxon>Pseudomonadati</taxon>
        <taxon>Pseudomonadota</taxon>
        <taxon>Gammaproteobacteria</taxon>
        <taxon>Lysobacterales</taxon>
        <taxon>Rhodanobacteraceae</taxon>
        <taxon>Dyella</taxon>
    </lineage>
</organism>
<keyword evidence="9" id="KW-1185">Reference proteome</keyword>
<dbReference type="Proteomes" id="UP000267077">
    <property type="component" value="Unassembled WGS sequence"/>
</dbReference>
<evidence type="ECO:0000313" key="9">
    <source>
        <dbReference type="Proteomes" id="UP000267077"/>
    </source>
</evidence>
<dbReference type="GO" id="GO:0009055">
    <property type="term" value="F:electron transfer activity"/>
    <property type="evidence" value="ECO:0007669"/>
    <property type="project" value="InterPro"/>
</dbReference>
<dbReference type="Gene3D" id="1.10.760.10">
    <property type="entry name" value="Cytochrome c-like domain"/>
    <property type="match status" value="1"/>
</dbReference>
<evidence type="ECO:0000256" key="4">
    <source>
        <dbReference type="ARBA" id="ARBA00022982"/>
    </source>
</evidence>
<evidence type="ECO:0000313" key="8">
    <source>
        <dbReference type="EMBL" id="RUL63464.1"/>
    </source>
</evidence>
<dbReference type="PRINTS" id="PR00604">
    <property type="entry name" value="CYTCHRMECIAB"/>
</dbReference>
<comment type="caution">
    <text evidence="8">The sequence shown here is derived from an EMBL/GenBank/DDBJ whole genome shotgun (WGS) entry which is preliminary data.</text>
</comment>
<dbReference type="InterPro" id="IPR002327">
    <property type="entry name" value="Cyt_c_1A/1B"/>
</dbReference>
<proteinExistence type="predicted"/>
<dbReference type="InterPro" id="IPR036909">
    <property type="entry name" value="Cyt_c-like_dom_sf"/>
</dbReference>
<dbReference type="Pfam" id="PF00034">
    <property type="entry name" value="Cytochrom_C"/>
    <property type="match status" value="1"/>
</dbReference>
<dbReference type="InterPro" id="IPR009056">
    <property type="entry name" value="Cyt_c-like_dom"/>
</dbReference>
<evidence type="ECO:0000256" key="2">
    <source>
        <dbReference type="ARBA" id="ARBA00022617"/>
    </source>
</evidence>
<gene>
    <name evidence="8" type="ORF">EKH79_13860</name>
</gene>
<dbReference type="EMBL" id="RYZR01000006">
    <property type="protein sequence ID" value="RUL63464.1"/>
    <property type="molecule type" value="Genomic_DNA"/>
</dbReference>
<dbReference type="GO" id="GO:0046872">
    <property type="term" value="F:metal ion binding"/>
    <property type="evidence" value="ECO:0007669"/>
    <property type="project" value="UniProtKB-KW"/>
</dbReference>
<keyword evidence="4" id="KW-0249">Electron transport</keyword>